<dbReference type="Pfam" id="PF13812">
    <property type="entry name" value="PPR_3"/>
    <property type="match status" value="3"/>
</dbReference>
<evidence type="ECO:0000313" key="4">
    <source>
        <dbReference type="Proteomes" id="UP000054538"/>
    </source>
</evidence>
<feature type="repeat" description="PPR" evidence="2">
    <location>
        <begin position="537"/>
        <end position="571"/>
    </location>
</feature>
<accession>A0A0D0DEP4</accession>
<dbReference type="Pfam" id="PF13041">
    <property type="entry name" value="PPR_2"/>
    <property type="match status" value="1"/>
</dbReference>
<keyword evidence="4" id="KW-1185">Reference proteome</keyword>
<dbReference type="Proteomes" id="UP000054538">
    <property type="component" value="Unassembled WGS sequence"/>
</dbReference>
<reference evidence="3 4" key="1">
    <citation type="submission" date="2014-04" db="EMBL/GenBank/DDBJ databases">
        <authorList>
            <consortium name="DOE Joint Genome Institute"/>
            <person name="Kuo A."/>
            <person name="Kohler A."/>
            <person name="Jargeat P."/>
            <person name="Nagy L.G."/>
            <person name="Floudas D."/>
            <person name="Copeland A."/>
            <person name="Barry K.W."/>
            <person name="Cichocki N."/>
            <person name="Veneault-Fourrey C."/>
            <person name="LaButti K."/>
            <person name="Lindquist E.A."/>
            <person name="Lipzen A."/>
            <person name="Lundell T."/>
            <person name="Morin E."/>
            <person name="Murat C."/>
            <person name="Sun H."/>
            <person name="Tunlid A."/>
            <person name="Henrissat B."/>
            <person name="Grigoriev I.V."/>
            <person name="Hibbett D.S."/>
            <person name="Martin F."/>
            <person name="Nordberg H.P."/>
            <person name="Cantor M.N."/>
            <person name="Hua S.X."/>
        </authorList>
    </citation>
    <scope>NUCLEOTIDE SEQUENCE [LARGE SCALE GENOMIC DNA]</scope>
    <source>
        <strain evidence="3 4">Ve08.2h10</strain>
    </source>
</reference>
<dbReference type="STRING" id="930991.A0A0D0DEP4"/>
<dbReference type="OrthoDB" id="185373at2759"/>
<dbReference type="PANTHER" id="PTHR47942:SF63">
    <property type="entry name" value="PENTATRICOPEPTIDE REPEAT-CONTAINING PROTEIN"/>
    <property type="match status" value="1"/>
</dbReference>
<dbReference type="InterPro" id="IPR011990">
    <property type="entry name" value="TPR-like_helical_dom_sf"/>
</dbReference>
<dbReference type="EMBL" id="KN825009">
    <property type="protein sequence ID" value="KIK96007.1"/>
    <property type="molecule type" value="Genomic_DNA"/>
</dbReference>
<evidence type="ECO:0000313" key="3">
    <source>
        <dbReference type="EMBL" id="KIK96007.1"/>
    </source>
</evidence>
<dbReference type="Gene3D" id="1.25.40.10">
    <property type="entry name" value="Tetratricopeptide repeat domain"/>
    <property type="match status" value="3"/>
</dbReference>
<evidence type="ECO:0000256" key="2">
    <source>
        <dbReference type="PROSITE-ProRule" id="PRU00708"/>
    </source>
</evidence>
<feature type="repeat" description="PPR" evidence="2">
    <location>
        <begin position="355"/>
        <end position="389"/>
    </location>
</feature>
<reference evidence="4" key="2">
    <citation type="submission" date="2015-01" db="EMBL/GenBank/DDBJ databases">
        <title>Evolutionary Origins and Diversification of the Mycorrhizal Mutualists.</title>
        <authorList>
            <consortium name="DOE Joint Genome Institute"/>
            <consortium name="Mycorrhizal Genomics Consortium"/>
            <person name="Kohler A."/>
            <person name="Kuo A."/>
            <person name="Nagy L.G."/>
            <person name="Floudas D."/>
            <person name="Copeland A."/>
            <person name="Barry K.W."/>
            <person name="Cichocki N."/>
            <person name="Veneault-Fourrey C."/>
            <person name="LaButti K."/>
            <person name="Lindquist E.A."/>
            <person name="Lipzen A."/>
            <person name="Lundell T."/>
            <person name="Morin E."/>
            <person name="Murat C."/>
            <person name="Riley R."/>
            <person name="Ohm R."/>
            <person name="Sun H."/>
            <person name="Tunlid A."/>
            <person name="Henrissat B."/>
            <person name="Grigoriev I.V."/>
            <person name="Hibbett D.S."/>
            <person name="Martin F."/>
        </authorList>
    </citation>
    <scope>NUCLEOTIDE SEQUENCE [LARGE SCALE GENOMIC DNA]</scope>
    <source>
        <strain evidence="4">Ve08.2h10</strain>
    </source>
</reference>
<keyword evidence="1" id="KW-0677">Repeat</keyword>
<dbReference type="PANTHER" id="PTHR47942">
    <property type="entry name" value="TETRATRICOPEPTIDE REPEAT (TPR)-LIKE SUPERFAMILY PROTEIN-RELATED"/>
    <property type="match status" value="1"/>
</dbReference>
<gene>
    <name evidence="3" type="ORF">PAXRUDRAFT_826428</name>
</gene>
<dbReference type="PROSITE" id="PS51375">
    <property type="entry name" value="PPR"/>
    <property type="match status" value="4"/>
</dbReference>
<evidence type="ECO:0000256" key="1">
    <source>
        <dbReference type="ARBA" id="ARBA00022737"/>
    </source>
</evidence>
<feature type="repeat" description="PPR" evidence="2">
    <location>
        <begin position="390"/>
        <end position="424"/>
    </location>
</feature>
<dbReference type="InterPro" id="IPR051222">
    <property type="entry name" value="PPR/CCM1_RNA-binding"/>
</dbReference>
<proteinExistence type="predicted"/>
<organism evidence="3 4">
    <name type="scientific">Paxillus rubicundulus Ve08.2h10</name>
    <dbReference type="NCBI Taxonomy" id="930991"/>
    <lineage>
        <taxon>Eukaryota</taxon>
        <taxon>Fungi</taxon>
        <taxon>Dikarya</taxon>
        <taxon>Basidiomycota</taxon>
        <taxon>Agaricomycotina</taxon>
        <taxon>Agaricomycetes</taxon>
        <taxon>Agaricomycetidae</taxon>
        <taxon>Boletales</taxon>
        <taxon>Paxilineae</taxon>
        <taxon>Paxillaceae</taxon>
        <taxon>Paxillus</taxon>
    </lineage>
</organism>
<name>A0A0D0DEP4_9AGAM</name>
<dbReference type="HOGENOM" id="CLU_022893_0_0_1"/>
<dbReference type="NCBIfam" id="TIGR00756">
    <property type="entry name" value="PPR"/>
    <property type="match status" value="3"/>
</dbReference>
<dbReference type="InterPro" id="IPR002885">
    <property type="entry name" value="PPR_rpt"/>
</dbReference>
<dbReference type="InParanoid" id="A0A0D0DEP4"/>
<sequence>MLRNASHKSTRHVHVLDLIAPSAFAHRPASTLSRPVMITQPSAANDRKKFPARPASSQANDPAVLCQNIKDQISLLRNRGPAIPDPDVLFFNQQVVELRQALSARDIHRAWKHWFQLQERGLLGLFGPQLRGYSESLAKLCPQSSEAWNPADRKVIEEIALHSATAGAVDALVACMATYLRSGDSKAALDLYARLLQVSEGKDLSTQSLTPASEEDAEVDELVMDDSHPRSSAHPKVLLAAITAHALENSFPAALRAYLQSPIRFPQHLMKEFLLTLHDKSLNVKVEDYVRRLHVARYVSEPRFLTARISAFATSRDSQGLEKLYRSLIDGISGSEPYIAASPADVTVEQPVALEEINWAAFLTAFLRCNRRDLAEALWNDMVRFRVRPTVITWTALLDGYDAMGEVEDAEKAWNTMLAVGVEPTAMSYRAIISTMFDARKSDEAVKYFALFQARLTNGMTPTSEHSLTLYNTVIHGLLKNRREGDAHALLQRLREKGPKPDIISFNTLLHYHGCRGDFRTISLVLEWIREDGLVGDVYTFSTVLSALLKIGRTDATDAVLNLMRKQSIEPNVAVFTAIINHQMEGGTEPGLRAAMELLQKMEQNAEAQPNEVTYTGILASLHRHDWPDLTLARQCKQYVLERMKKRNIQPNRATYHILIKACLENPAPEGMEDALRYYRDMAKRKISIGPDTWYVLLRGLIAREAWAVADELVDDLTRERTLYGALESF</sequence>
<evidence type="ECO:0008006" key="5">
    <source>
        <dbReference type="Google" id="ProtNLM"/>
    </source>
</evidence>
<protein>
    <recommendedName>
        <fullName evidence="5">Mitochondrial group I intron splicing factor CCM1</fullName>
    </recommendedName>
</protein>
<feature type="repeat" description="PPR" evidence="2">
    <location>
        <begin position="467"/>
        <end position="501"/>
    </location>
</feature>
<dbReference type="AlphaFoldDB" id="A0A0D0DEP4"/>